<sequence length="216" mass="22872">MAWRHQPRDNKGRFASKTGVAAVVTASVVAFGATTGGVGGGTGPLGTGAGTGKNLVARKAESKKSARAGRADEAWHRLGLRTVRKATRQHTDCVRHSFGEVREFLIRNPCASLKRTLFAVGEGKDSVVVSVAWVEFRTRARAVKFRELIDVHGTGDIAPLAGGLVGAADVRFTGHNYDSRLNRAVLTVAETEPLSGEFSGEDLDTAAEVAALLPRP</sequence>
<dbReference type="STRING" id="530584.SAMN05421630_101899"/>
<evidence type="ECO:0000313" key="2">
    <source>
        <dbReference type="Proteomes" id="UP000199494"/>
    </source>
</evidence>
<evidence type="ECO:0000313" key="1">
    <source>
        <dbReference type="EMBL" id="SDC22976.1"/>
    </source>
</evidence>
<keyword evidence="2" id="KW-1185">Reference proteome</keyword>
<gene>
    <name evidence="1" type="ORF">SAMN05421630_101899</name>
</gene>
<organism evidence="1 2">
    <name type="scientific">Prauserella marina</name>
    <dbReference type="NCBI Taxonomy" id="530584"/>
    <lineage>
        <taxon>Bacteria</taxon>
        <taxon>Bacillati</taxon>
        <taxon>Actinomycetota</taxon>
        <taxon>Actinomycetes</taxon>
        <taxon>Pseudonocardiales</taxon>
        <taxon>Pseudonocardiaceae</taxon>
        <taxon>Prauserella</taxon>
    </lineage>
</organism>
<name>A0A222VPC5_9PSEU</name>
<dbReference type="Proteomes" id="UP000199494">
    <property type="component" value="Unassembled WGS sequence"/>
</dbReference>
<protein>
    <submittedName>
        <fullName evidence="1">Uncharacterized protein</fullName>
    </submittedName>
</protein>
<dbReference type="KEGG" id="pmad:BAY61_12590"/>
<dbReference type="OrthoDB" id="3470137at2"/>
<reference evidence="1 2" key="1">
    <citation type="submission" date="2016-10" db="EMBL/GenBank/DDBJ databases">
        <authorList>
            <person name="de Groot N.N."/>
        </authorList>
    </citation>
    <scope>NUCLEOTIDE SEQUENCE [LARGE SCALE GENOMIC DNA]</scope>
    <source>
        <strain evidence="1 2">CGMCC 4.5506</strain>
    </source>
</reference>
<dbReference type="EMBL" id="FMZE01000001">
    <property type="protein sequence ID" value="SDC22976.1"/>
    <property type="molecule type" value="Genomic_DNA"/>
</dbReference>
<dbReference type="RefSeq" id="WP_091797366.1">
    <property type="nucleotide sequence ID" value="NZ_CP016353.1"/>
</dbReference>
<proteinExistence type="predicted"/>
<accession>A0A222VPC5</accession>
<dbReference type="AlphaFoldDB" id="A0A222VPC5"/>